<dbReference type="EMBL" id="MCIB01000010">
    <property type="protein sequence ID" value="RKD32551.1"/>
    <property type="molecule type" value="Genomic_DNA"/>
</dbReference>
<feature type="domain" description="FAD dependent oxidoreductase" evidence="1">
    <location>
        <begin position="3"/>
        <end position="354"/>
    </location>
</feature>
<dbReference type="InterPro" id="IPR036188">
    <property type="entry name" value="FAD/NAD-bd_sf"/>
</dbReference>
<proteinExistence type="predicted"/>
<keyword evidence="4" id="KW-1185">Reference proteome</keyword>
<dbReference type="InterPro" id="IPR007419">
    <property type="entry name" value="BFD-like_2Fe2S-bd_dom"/>
</dbReference>
<protein>
    <submittedName>
        <fullName evidence="3">FAD/NAD(P)-binding oxidoreductase</fullName>
    </submittedName>
</protein>
<name>A0A419T4Y3_9FIRM</name>
<comment type="caution">
    <text evidence="3">The sequence shown here is derived from an EMBL/GenBank/DDBJ whole genome shotgun (WGS) entry which is preliminary data.</text>
</comment>
<sequence>MYDVAIIGAGITGTFIARELSRYKLKVVLIEKDNDVANGSTKANSAIVHAGYDAKPGTNMAKFNAMGNPMFDKVCEELDVPFKRIGSFVVAFDDEDMKTVKQLYERGIKNGIPKMEIINKEQVKKLEPNLSDNVVGALYAKTAGIVGPWELAIALAENAVENGVELKLNNEVLNIEKLDDGYKIFITEGVIESKYVVNCAGVYADKINNMVAEPSFKIIPRRGEYYLLDKTAGDFVNKVIFQCPTKMGKGVLVAPTVHGNALIGPNAEDLDLNSKDSTETTSDGLNFVQESARRISDKIPFNEVIRTFAGLRAEPDTGDFIIGESETAKGFINVAGIKSPGLSASPAIAKHVVEIIEDLNDGFEEKEDFNPTRKKVIRFNELSDEEKNELIKKDPRYGRIICRCEHITEGEIVDAIHRKVGATTVDGVKKRVRPGSGRCQGGFCQPRVMEILARELGKDMEEILKDNRGSYILTGKTNKGYDNKSAKELIATSVEE</sequence>
<dbReference type="OrthoDB" id="9801699at2"/>
<dbReference type="InterPro" id="IPR052745">
    <property type="entry name" value="G3P_Oxidase/Oxidoreductase"/>
</dbReference>
<accession>A0A419T4Y3</accession>
<dbReference type="AlphaFoldDB" id="A0A419T4Y3"/>
<dbReference type="Gene3D" id="3.30.9.10">
    <property type="entry name" value="D-Amino Acid Oxidase, subunit A, domain 2"/>
    <property type="match status" value="1"/>
</dbReference>
<dbReference type="PANTHER" id="PTHR42720">
    <property type="entry name" value="GLYCEROL-3-PHOSPHATE DEHYDROGENASE"/>
    <property type="match status" value="1"/>
</dbReference>
<gene>
    <name evidence="3" type="ORF">BET03_10770</name>
</gene>
<evidence type="ECO:0000259" key="1">
    <source>
        <dbReference type="Pfam" id="PF01266"/>
    </source>
</evidence>
<reference evidence="3 4" key="1">
    <citation type="submission" date="2016-08" db="EMBL/GenBank/DDBJ databases">
        <title>Novel Firmicutes and Novel Genomes.</title>
        <authorList>
            <person name="Poppleton D.I."/>
            <person name="Gribaldo S."/>
        </authorList>
    </citation>
    <scope>NUCLEOTIDE SEQUENCE [LARGE SCALE GENOMIC DNA]</scope>
    <source>
        <strain evidence="3 4">CTT3</strain>
    </source>
</reference>
<dbReference type="InterPro" id="IPR006076">
    <property type="entry name" value="FAD-dep_OxRdtase"/>
</dbReference>
<dbReference type="RefSeq" id="WP_120168389.1">
    <property type="nucleotide sequence ID" value="NZ_MCIB01000010.1"/>
</dbReference>
<dbReference type="Proteomes" id="UP000284177">
    <property type="component" value="Unassembled WGS sequence"/>
</dbReference>
<dbReference type="PANTHER" id="PTHR42720:SF1">
    <property type="entry name" value="GLYCEROL 3-PHOSPHATE OXIDASE"/>
    <property type="match status" value="1"/>
</dbReference>
<dbReference type="Pfam" id="PF04324">
    <property type="entry name" value="Fer2_BFD"/>
    <property type="match status" value="1"/>
</dbReference>
<dbReference type="CDD" id="cd19946">
    <property type="entry name" value="GlpA-like_Fer2_BFD-like"/>
    <property type="match status" value="1"/>
</dbReference>
<dbReference type="InterPro" id="IPR041854">
    <property type="entry name" value="BFD-like_2Fe2S-bd_dom_sf"/>
</dbReference>
<evidence type="ECO:0000259" key="2">
    <source>
        <dbReference type="Pfam" id="PF04324"/>
    </source>
</evidence>
<evidence type="ECO:0000313" key="3">
    <source>
        <dbReference type="EMBL" id="RKD32551.1"/>
    </source>
</evidence>
<dbReference type="Gene3D" id="3.50.50.60">
    <property type="entry name" value="FAD/NAD(P)-binding domain"/>
    <property type="match status" value="1"/>
</dbReference>
<dbReference type="Gene3D" id="1.10.10.1100">
    <property type="entry name" value="BFD-like [2Fe-2S]-binding domain"/>
    <property type="match status" value="1"/>
</dbReference>
<evidence type="ECO:0000313" key="4">
    <source>
        <dbReference type="Proteomes" id="UP000284177"/>
    </source>
</evidence>
<dbReference type="SUPFAM" id="SSF51905">
    <property type="entry name" value="FAD/NAD(P)-binding domain"/>
    <property type="match status" value="1"/>
</dbReference>
<organism evidence="3 4">
    <name type="scientific">Thermohalobacter berrensis</name>
    <dbReference type="NCBI Taxonomy" id="99594"/>
    <lineage>
        <taxon>Bacteria</taxon>
        <taxon>Bacillati</taxon>
        <taxon>Bacillota</taxon>
        <taxon>Tissierellia</taxon>
        <taxon>Tissierellales</taxon>
        <taxon>Thermohalobacteraceae</taxon>
        <taxon>Thermohalobacter</taxon>
    </lineage>
</organism>
<feature type="domain" description="BFD-like [2Fe-2S]-binding" evidence="2">
    <location>
        <begin position="400"/>
        <end position="454"/>
    </location>
</feature>
<dbReference type="Pfam" id="PF01266">
    <property type="entry name" value="DAO"/>
    <property type="match status" value="1"/>
</dbReference>